<proteinExistence type="predicted"/>
<gene>
    <name evidence="3" type="ORF">OB955_08445</name>
    <name evidence="2" type="ORF">OB960_04130</name>
</gene>
<evidence type="ECO:0000313" key="4">
    <source>
        <dbReference type="Proteomes" id="UP001320972"/>
    </source>
</evidence>
<reference evidence="2 4" key="1">
    <citation type="submission" date="2022-09" db="EMBL/GenBank/DDBJ databases">
        <title>Enrichment on poylsaccharides allowed isolation of novel metabolic and taxonomic groups of Haloarchaea.</title>
        <authorList>
            <person name="Sorokin D.Y."/>
            <person name="Elcheninov A.G."/>
            <person name="Khizhniak T.V."/>
            <person name="Kolganova T.V."/>
            <person name="Kublanov I.V."/>
        </authorList>
    </citation>
    <scope>NUCLEOTIDE SEQUENCE</scope>
    <source>
        <strain evidence="3 4">AArc-m2/3/4</strain>
        <strain evidence="2">AArc-xg1-1</strain>
    </source>
</reference>
<dbReference type="Proteomes" id="UP001320972">
    <property type="component" value="Unassembled WGS sequence"/>
</dbReference>
<dbReference type="EMBL" id="JAOPKB010000003">
    <property type="protein sequence ID" value="MCU4972767.1"/>
    <property type="molecule type" value="Genomic_DNA"/>
</dbReference>
<accession>A0AAP3E0N8</accession>
<feature type="region of interest" description="Disordered" evidence="1">
    <location>
        <begin position="45"/>
        <end position="81"/>
    </location>
</feature>
<sequence length="162" mass="17905">MSEIVNRRAFLATVPTLALAGCAARLGLVDRVEVTGKYVVVSERRTENGEGNESGDDEPIELARRRYDPTSGPTYDGEIHDRLADDIGPNDPLRISETTNEALGQSFGVVRYGMRGCESIDDDAGCRDTWLFLDDFNEIEVGDVVDVRYGDEMSGIVSRREQ</sequence>
<name>A0AAP3E0N8_9EURY</name>
<evidence type="ECO:0008006" key="6">
    <source>
        <dbReference type="Google" id="ProtNLM"/>
    </source>
</evidence>
<evidence type="ECO:0000313" key="2">
    <source>
        <dbReference type="EMBL" id="MCU4740586.1"/>
    </source>
</evidence>
<organism evidence="2 5">
    <name type="scientific">Natronoglomus mannanivorans</name>
    <dbReference type="NCBI Taxonomy" id="2979990"/>
    <lineage>
        <taxon>Archaea</taxon>
        <taxon>Methanobacteriati</taxon>
        <taxon>Methanobacteriota</taxon>
        <taxon>Stenosarchaea group</taxon>
        <taxon>Halobacteria</taxon>
        <taxon>Halobacteriales</taxon>
        <taxon>Natrialbaceae</taxon>
        <taxon>Natronoglomus</taxon>
    </lineage>
</organism>
<comment type="caution">
    <text evidence="2">The sequence shown here is derived from an EMBL/GenBank/DDBJ whole genome shotgun (WGS) entry which is preliminary data.</text>
</comment>
<evidence type="ECO:0000313" key="5">
    <source>
        <dbReference type="Proteomes" id="UP001321018"/>
    </source>
</evidence>
<dbReference type="RefSeq" id="WP_338002432.1">
    <property type="nucleotide sequence ID" value="NZ_JAOPKA010000002.1"/>
</dbReference>
<evidence type="ECO:0000256" key="1">
    <source>
        <dbReference type="SAM" id="MobiDB-lite"/>
    </source>
</evidence>
<dbReference type="EMBL" id="JAOPKA010000002">
    <property type="protein sequence ID" value="MCU4740586.1"/>
    <property type="molecule type" value="Genomic_DNA"/>
</dbReference>
<protein>
    <recommendedName>
        <fullName evidence="6">Lipoprotein</fullName>
    </recommendedName>
</protein>
<evidence type="ECO:0000313" key="3">
    <source>
        <dbReference type="EMBL" id="MCU4972767.1"/>
    </source>
</evidence>
<dbReference type="PROSITE" id="PS51257">
    <property type="entry name" value="PROKAR_LIPOPROTEIN"/>
    <property type="match status" value="1"/>
</dbReference>
<dbReference type="AlphaFoldDB" id="A0AAP3E0N8"/>
<keyword evidence="4" id="KW-1185">Reference proteome</keyword>
<dbReference type="Proteomes" id="UP001321018">
    <property type="component" value="Unassembled WGS sequence"/>
</dbReference>